<dbReference type="InterPro" id="IPR011335">
    <property type="entry name" value="Restrct_endonuc-II-like"/>
</dbReference>
<dbReference type="CDD" id="cd22346">
    <property type="entry name" value="PDDEXK_nuclease"/>
    <property type="match status" value="1"/>
</dbReference>
<gene>
    <name evidence="1" type="ORF">J3998_11260</name>
</gene>
<evidence type="ECO:0008006" key="3">
    <source>
        <dbReference type="Google" id="ProtNLM"/>
    </source>
</evidence>
<accession>A0ABS3Q726</accession>
<comment type="caution">
    <text evidence="1">The sequence shown here is derived from an EMBL/GenBank/DDBJ whole genome shotgun (WGS) entry which is preliminary data.</text>
</comment>
<dbReference type="SUPFAM" id="SSF52980">
    <property type="entry name" value="Restriction endonuclease-like"/>
    <property type="match status" value="1"/>
</dbReference>
<dbReference type="EMBL" id="JAGETV010000028">
    <property type="protein sequence ID" value="MBO1928153.1"/>
    <property type="molecule type" value="Genomic_DNA"/>
</dbReference>
<reference evidence="1 2" key="1">
    <citation type="submission" date="2021-03" db="EMBL/GenBank/DDBJ databases">
        <title>Thiomicrorhabdus sp.nov.,novel sulfur-oxidizing bacteria isolated from coastal sediment.</title>
        <authorList>
            <person name="Liu X."/>
        </authorList>
    </citation>
    <scope>NUCLEOTIDE SEQUENCE [LARGE SCALE GENOMIC DNA]</scope>
    <source>
        <strain evidence="1 2">6S2-11</strain>
    </source>
</reference>
<dbReference type="RefSeq" id="WP_208150768.1">
    <property type="nucleotide sequence ID" value="NZ_JAGETV010000028.1"/>
</dbReference>
<evidence type="ECO:0000313" key="1">
    <source>
        <dbReference type="EMBL" id="MBO1928153.1"/>
    </source>
</evidence>
<name>A0ABS3Q726_9GAMM</name>
<evidence type="ECO:0000313" key="2">
    <source>
        <dbReference type="Proteomes" id="UP000664835"/>
    </source>
</evidence>
<proteinExistence type="predicted"/>
<protein>
    <recommendedName>
        <fullName evidence="3">Restriction endonuclease</fullName>
    </recommendedName>
</protein>
<organism evidence="1 2">
    <name type="scientific">Thiomicrorhabdus marina</name>
    <dbReference type="NCBI Taxonomy" id="2818442"/>
    <lineage>
        <taxon>Bacteria</taxon>
        <taxon>Pseudomonadati</taxon>
        <taxon>Pseudomonadota</taxon>
        <taxon>Gammaproteobacteria</taxon>
        <taxon>Thiotrichales</taxon>
        <taxon>Piscirickettsiaceae</taxon>
        <taxon>Thiomicrorhabdus</taxon>
    </lineage>
</organism>
<sequence>MDLALKKQILQKAQDWFVESIAQNHIKNTEKLIKPTEFKINPFTAVYLANFLTGNSNPESIAKALVYPRVLGTSITTSFGTNIQKFTSEVLSAFGSTTSGIDIEFIDQLDGFKKYCQMKSGPETINKDDVETIAKHFSGVLNLAKTNSLRIAHSDMIVGVLYGDSGDLNAHYKRITSEYHFPVYDLSPELVPFS</sequence>
<dbReference type="Proteomes" id="UP000664835">
    <property type="component" value="Unassembled WGS sequence"/>
</dbReference>
<keyword evidence="2" id="KW-1185">Reference proteome</keyword>